<evidence type="ECO:0000313" key="3">
    <source>
        <dbReference type="Proteomes" id="UP000287394"/>
    </source>
</evidence>
<dbReference type="KEGG" id="ccot:CCAX7_000570"/>
<name>A0A402CRE0_9BACT</name>
<evidence type="ECO:0000313" key="2">
    <source>
        <dbReference type="EMBL" id="BDI28006.1"/>
    </source>
</evidence>
<dbReference type="EMBL" id="AP025739">
    <property type="protein sequence ID" value="BDI28006.1"/>
    <property type="molecule type" value="Genomic_DNA"/>
</dbReference>
<sequence length="203" mass="22678">MADGTMSTSPPNTSDSQEPATAEQILEVYKRMPRISTSRFGRNKDKSPLYLQAVAALRAVADKERTSDLVFAEVYAPLWEVGFARAYGLTKTTKSACLRKLFGKRCGSAGHRYASKFPDSEGFPCHPPGCDHPSLWYKDGKPYAFVYHPYGLRTDEIIELGKLCERLDLNVEIDAVSWHYPGKTISVTLTHKLSRENDRSANA</sequence>
<organism evidence="2 3">
    <name type="scientific">Capsulimonas corticalis</name>
    <dbReference type="NCBI Taxonomy" id="2219043"/>
    <lineage>
        <taxon>Bacteria</taxon>
        <taxon>Bacillati</taxon>
        <taxon>Armatimonadota</taxon>
        <taxon>Armatimonadia</taxon>
        <taxon>Capsulimonadales</taxon>
        <taxon>Capsulimonadaceae</taxon>
        <taxon>Capsulimonas</taxon>
    </lineage>
</organism>
<evidence type="ECO:0000256" key="1">
    <source>
        <dbReference type="SAM" id="MobiDB-lite"/>
    </source>
</evidence>
<accession>A0A402CRE0</accession>
<gene>
    <name evidence="2" type="ORF">CCAX7_000570</name>
</gene>
<reference evidence="2 3" key="1">
    <citation type="journal article" date="2019" name="Int. J. Syst. Evol. Microbiol.">
        <title>Capsulimonas corticalis gen. nov., sp. nov., an aerobic capsulated bacterium, of a novel bacterial order, Capsulimonadales ord. nov., of the class Armatimonadia of the phylum Armatimonadetes.</title>
        <authorList>
            <person name="Li J."/>
            <person name="Kudo C."/>
            <person name="Tonouchi A."/>
        </authorList>
    </citation>
    <scope>NUCLEOTIDE SEQUENCE [LARGE SCALE GENOMIC DNA]</scope>
    <source>
        <strain evidence="2 3">AX-7</strain>
    </source>
</reference>
<protein>
    <submittedName>
        <fullName evidence="2">Uncharacterized protein</fullName>
    </submittedName>
</protein>
<feature type="region of interest" description="Disordered" evidence="1">
    <location>
        <begin position="1"/>
        <end position="22"/>
    </location>
</feature>
<dbReference type="OrthoDB" id="9912890at2"/>
<proteinExistence type="predicted"/>
<dbReference type="AlphaFoldDB" id="A0A402CRE0"/>
<feature type="compositionally biased region" description="Polar residues" evidence="1">
    <location>
        <begin position="1"/>
        <end position="19"/>
    </location>
</feature>
<dbReference type="Proteomes" id="UP000287394">
    <property type="component" value="Chromosome"/>
</dbReference>
<keyword evidence="3" id="KW-1185">Reference proteome</keyword>